<keyword evidence="1" id="KW-0614">Plasmid</keyword>
<dbReference type="EMBL" id="CP067279">
    <property type="protein sequence ID" value="QTI23426.1"/>
    <property type="molecule type" value="Genomic_DNA"/>
</dbReference>
<geneLocation type="plasmid" evidence="1">
    <name>unnamed</name>
</geneLocation>
<protein>
    <submittedName>
        <fullName evidence="1">Uncharacterized protein</fullName>
    </submittedName>
</protein>
<accession>A0A8A6FQ26</accession>
<dbReference type="AlphaFoldDB" id="A0A8A6FQ26"/>
<proteinExistence type="predicted"/>
<sequence length="133" mass="15300">MTNFKRYTLFKGMVIIDKVATGKTNFLNRIVKDHPDSILNLDSDFYFAGKSSYLSAINEAEEKGKFIIMSGSYIGDTEKSELINKGYLVFHSIAQAMFYYSEHLSPESIARKEQQAIKQIMTGERITRKRNRL</sequence>
<dbReference type="RefSeq" id="WP_208964982.1">
    <property type="nucleotide sequence ID" value="NZ_CP067279.1"/>
</dbReference>
<gene>
    <name evidence="1" type="ORF">JJB12_24725</name>
</gene>
<organism evidence="1">
    <name type="scientific">Escherichia coli</name>
    <dbReference type="NCBI Taxonomy" id="562"/>
    <lineage>
        <taxon>Bacteria</taxon>
        <taxon>Pseudomonadati</taxon>
        <taxon>Pseudomonadota</taxon>
        <taxon>Gammaproteobacteria</taxon>
        <taxon>Enterobacterales</taxon>
        <taxon>Enterobacteriaceae</taxon>
        <taxon>Escherichia</taxon>
    </lineage>
</organism>
<reference evidence="1" key="1">
    <citation type="submission" date="2021-01" db="EMBL/GenBank/DDBJ databases">
        <title>Characterization of fosA carrying plasmids from multidrug resistant Enterobacteriaceae food and environmental isolates.</title>
        <authorList>
            <person name="Biggel M."/>
        </authorList>
    </citation>
    <scope>NUCLEOTIDE SEQUENCE</scope>
    <source>
        <strain evidence="1">ABW_S22</strain>
        <plasmid evidence="1">unnamed</plasmid>
    </source>
</reference>
<name>A0A8A6FQ26_ECOLX</name>
<evidence type="ECO:0000313" key="1">
    <source>
        <dbReference type="EMBL" id="QTI23426.1"/>
    </source>
</evidence>